<organism evidence="1 2">
    <name type="scientific">Nicotiana tabacum</name>
    <name type="common">Common tobacco</name>
    <dbReference type="NCBI Taxonomy" id="4097"/>
    <lineage>
        <taxon>Eukaryota</taxon>
        <taxon>Viridiplantae</taxon>
        <taxon>Streptophyta</taxon>
        <taxon>Embryophyta</taxon>
        <taxon>Tracheophyta</taxon>
        <taxon>Spermatophyta</taxon>
        <taxon>Magnoliopsida</taxon>
        <taxon>eudicotyledons</taxon>
        <taxon>Gunneridae</taxon>
        <taxon>Pentapetalae</taxon>
        <taxon>asterids</taxon>
        <taxon>lamiids</taxon>
        <taxon>Solanales</taxon>
        <taxon>Solanaceae</taxon>
        <taxon>Nicotianoideae</taxon>
        <taxon>Nicotianeae</taxon>
        <taxon>Nicotiana</taxon>
    </lineage>
</organism>
<evidence type="ECO:0000313" key="2">
    <source>
        <dbReference type="RefSeq" id="XP_075088083.1"/>
    </source>
</evidence>
<name>A0AC58SSX6_TOBAC</name>
<dbReference type="Proteomes" id="UP000790787">
    <property type="component" value="Chromosome 16"/>
</dbReference>
<gene>
    <name evidence="2" type="primary">LOC142170153</name>
</gene>
<proteinExistence type="predicted"/>
<keyword evidence="1" id="KW-1185">Reference proteome</keyword>
<protein>
    <submittedName>
        <fullName evidence="2">Uncharacterized protein LOC142170153</fullName>
    </submittedName>
</protein>
<reference evidence="2" key="2">
    <citation type="submission" date="2025-08" db="UniProtKB">
        <authorList>
            <consortium name="RefSeq"/>
        </authorList>
    </citation>
    <scope>IDENTIFICATION</scope>
    <source>
        <tissue evidence="2">Leaf</tissue>
    </source>
</reference>
<sequence>MASKSIIADLNKGEKLNGDNYDIWSHTIWYVLDEQNALEGINHVLSQPEEGNTAQYRRNLEVYRAWKKTNSIAREIIVSYVVDELIRECEEFPNAHAMWVHLQRTYAGTSVTRLRQLTIKFDTFKKHHDQSIKQHLRVMSNMIAQLKSVSYILSDEQQVQAVIRSLPNSWKYLKVNLTHNESITFFPNVARYVELEDERLDVVKAASNAFGVESSGTKCSGF</sequence>
<evidence type="ECO:0000313" key="1">
    <source>
        <dbReference type="Proteomes" id="UP000790787"/>
    </source>
</evidence>
<reference evidence="1" key="1">
    <citation type="journal article" date="2014" name="Nat. Commun.">
        <title>The tobacco genome sequence and its comparison with those of tomato and potato.</title>
        <authorList>
            <person name="Sierro N."/>
            <person name="Battey J.N."/>
            <person name="Ouadi S."/>
            <person name="Bakaher N."/>
            <person name="Bovet L."/>
            <person name="Willig A."/>
            <person name="Goepfert S."/>
            <person name="Peitsch M.C."/>
            <person name="Ivanov N.V."/>
        </authorList>
    </citation>
    <scope>NUCLEOTIDE SEQUENCE [LARGE SCALE GENOMIC DNA]</scope>
</reference>
<accession>A0AC58SSX6</accession>
<dbReference type="RefSeq" id="XP_075088083.1">
    <property type="nucleotide sequence ID" value="XM_075231982.1"/>
</dbReference>